<organism evidence="2 3">
    <name type="scientific">Viridothelium virens</name>
    <name type="common">Speckled blister lichen</name>
    <name type="synonym">Trypethelium virens</name>
    <dbReference type="NCBI Taxonomy" id="1048519"/>
    <lineage>
        <taxon>Eukaryota</taxon>
        <taxon>Fungi</taxon>
        <taxon>Dikarya</taxon>
        <taxon>Ascomycota</taxon>
        <taxon>Pezizomycotina</taxon>
        <taxon>Dothideomycetes</taxon>
        <taxon>Dothideomycetes incertae sedis</taxon>
        <taxon>Trypetheliales</taxon>
        <taxon>Trypetheliaceae</taxon>
        <taxon>Viridothelium</taxon>
    </lineage>
</organism>
<reference evidence="2" key="1">
    <citation type="journal article" date="2020" name="Stud. Mycol.">
        <title>101 Dothideomycetes genomes: a test case for predicting lifestyles and emergence of pathogens.</title>
        <authorList>
            <person name="Haridas S."/>
            <person name="Albert R."/>
            <person name="Binder M."/>
            <person name="Bloem J."/>
            <person name="Labutti K."/>
            <person name="Salamov A."/>
            <person name="Andreopoulos B."/>
            <person name="Baker S."/>
            <person name="Barry K."/>
            <person name="Bills G."/>
            <person name="Bluhm B."/>
            <person name="Cannon C."/>
            <person name="Castanera R."/>
            <person name="Culley D."/>
            <person name="Daum C."/>
            <person name="Ezra D."/>
            <person name="Gonzalez J."/>
            <person name="Henrissat B."/>
            <person name="Kuo A."/>
            <person name="Liang C."/>
            <person name="Lipzen A."/>
            <person name="Lutzoni F."/>
            <person name="Magnuson J."/>
            <person name="Mondo S."/>
            <person name="Nolan M."/>
            <person name="Ohm R."/>
            <person name="Pangilinan J."/>
            <person name="Park H.-J."/>
            <person name="Ramirez L."/>
            <person name="Alfaro M."/>
            <person name="Sun H."/>
            <person name="Tritt A."/>
            <person name="Yoshinaga Y."/>
            <person name="Zwiers L.-H."/>
            <person name="Turgeon B."/>
            <person name="Goodwin S."/>
            <person name="Spatafora J."/>
            <person name="Crous P."/>
            <person name="Grigoriev I."/>
        </authorList>
    </citation>
    <scope>NUCLEOTIDE SEQUENCE</scope>
    <source>
        <strain evidence="2">Tuck. ex Michener</strain>
    </source>
</reference>
<sequence>MLSQSLSAEANHETKSMASAKEQRALPSLRAGSSRTRGITISVSPPSPTQNEEPSPAFLIPDVSSAPASYEVATARQTTSAAPASTISSPFPRSTSTCGARSPPVPVSRPRRATIANPASHTTASPFSYVPPSEPSPPLHHFPQLDDEATSSEEEGGEEVSKRERIFGLRRRTRRGKSDAETQGVKALAVGSVVVMLGTNMFTPGEGR</sequence>
<feature type="compositionally biased region" description="Polar residues" evidence="1">
    <location>
        <begin position="31"/>
        <end position="53"/>
    </location>
</feature>
<feature type="region of interest" description="Disordered" evidence="1">
    <location>
        <begin position="1"/>
        <end position="183"/>
    </location>
</feature>
<feature type="compositionally biased region" description="Acidic residues" evidence="1">
    <location>
        <begin position="145"/>
        <end position="158"/>
    </location>
</feature>
<proteinExistence type="predicted"/>
<accession>A0A6A6HEX7</accession>
<evidence type="ECO:0000313" key="2">
    <source>
        <dbReference type="EMBL" id="KAF2236409.1"/>
    </source>
</evidence>
<evidence type="ECO:0000256" key="1">
    <source>
        <dbReference type="SAM" id="MobiDB-lite"/>
    </source>
</evidence>
<keyword evidence="3" id="KW-1185">Reference proteome</keyword>
<gene>
    <name evidence="2" type="ORF">EV356DRAFT_498428</name>
</gene>
<name>A0A6A6HEX7_VIRVR</name>
<dbReference type="EMBL" id="ML991785">
    <property type="protein sequence ID" value="KAF2236409.1"/>
    <property type="molecule type" value="Genomic_DNA"/>
</dbReference>
<dbReference type="AlphaFoldDB" id="A0A6A6HEX7"/>
<protein>
    <submittedName>
        <fullName evidence="2">Uncharacterized protein</fullName>
    </submittedName>
</protein>
<dbReference type="Proteomes" id="UP000800092">
    <property type="component" value="Unassembled WGS sequence"/>
</dbReference>
<feature type="compositionally biased region" description="Polar residues" evidence="1">
    <location>
        <begin position="117"/>
        <end position="126"/>
    </location>
</feature>
<feature type="compositionally biased region" description="Low complexity" evidence="1">
    <location>
        <begin position="78"/>
        <end position="92"/>
    </location>
</feature>
<evidence type="ECO:0000313" key="3">
    <source>
        <dbReference type="Proteomes" id="UP000800092"/>
    </source>
</evidence>